<dbReference type="RefSeq" id="WP_245983411.1">
    <property type="nucleotide sequence ID" value="NZ_MCHY01000008.1"/>
</dbReference>
<comment type="caution">
    <text evidence="3">The sequence shown here is derived from an EMBL/GenBank/DDBJ whole genome shotgun (WGS) entry which is preliminary data.</text>
</comment>
<evidence type="ECO:0000313" key="3">
    <source>
        <dbReference type="EMBL" id="RKD23889.1"/>
    </source>
</evidence>
<organism evidence="3 4">
    <name type="scientific">Ammoniphilus oxalaticus</name>
    <dbReference type="NCBI Taxonomy" id="66863"/>
    <lineage>
        <taxon>Bacteria</taxon>
        <taxon>Bacillati</taxon>
        <taxon>Bacillota</taxon>
        <taxon>Bacilli</taxon>
        <taxon>Bacillales</taxon>
        <taxon>Paenibacillaceae</taxon>
        <taxon>Aneurinibacillus group</taxon>
        <taxon>Ammoniphilus</taxon>
    </lineage>
</organism>
<proteinExistence type="predicted"/>
<dbReference type="PROSITE" id="PS00409">
    <property type="entry name" value="PROKAR_NTER_METHYL"/>
    <property type="match status" value="1"/>
</dbReference>
<keyword evidence="2" id="KW-0178">Competence</keyword>
<keyword evidence="4" id="KW-1185">Reference proteome</keyword>
<dbReference type="InterPro" id="IPR012902">
    <property type="entry name" value="N_methyl_site"/>
</dbReference>
<gene>
    <name evidence="3" type="ORF">BEP19_05535</name>
</gene>
<dbReference type="AlphaFoldDB" id="A0A419SIW0"/>
<dbReference type="SUPFAM" id="SSF54523">
    <property type="entry name" value="Pili subunits"/>
    <property type="match status" value="1"/>
</dbReference>
<evidence type="ECO:0000256" key="1">
    <source>
        <dbReference type="ARBA" id="ARBA00004241"/>
    </source>
</evidence>
<dbReference type="Pfam" id="PF07963">
    <property type="entry name" value="N_methyl"/>
    <property type="match status" value="1"/>
</dbReference>
<evidence type="ECO:0008006" key="5">
    <source>
        <dbReference type="Google" id="ProtNLM"/>
    </source>
</evidence>
<reference evidence="3 4" key="1">
    <citation type="submission" date="2016-08" db="EMBL/GenBank/DDBJ databases">
        <title>Novel Firmicute Genomes.</title>
        <authorList>
            <person name="Poppleton D.I."/>
            <person name="Gribaldo S."/>
        </authorList>
    </citation>
    <scope>NUCLEOTIDE SEQUENCE [LARGE SCALE GENOMIC DNA]</scope>
    <source>
        <strain evidence="3 4">RAOx-1</strain>
    </source>
</reference>
<dbReference type="InterPro" id="IPR045584">
    <property type="entry name" value="Pilin-like"/>
</dbReference>
<comment type="subcellular location">
    <subcellularLocation>
        <location evidence="1">Cell surface</location>
    </subcellularLocation>
</comment>
<dbReference type="NCBIfam" id="TIGR02532">
    <property type="entry name" value="IV_pilin_GFxxxE"/>
    <property type="match status" value="1"/>
</dbReference>
<name>A0A419SIW0_9BACL</name>
<dbReference type="GO" id="GO:0030420">
    <property type="term" value="P:establishment of competence for transformation"/>
    <property type="evidence" value="ECO:0007669"/>
    <property type="project" value="UniProtKB-KW"/>
</dbReference>
<sequence length="140" mass="15485">MWMALKRFWNNQKGVTLIELLAVVVILGIIAAIAAPSVMTNFNSAKVNSDAQTQAIIEDAAKRMVLDLTSHTRTEGINQPETSRLGYVKFDKESIELTDYLDVKSNDAQIPTAEDSNKFFRLKIVQGKVTVTIGESTPID</sequence>
<dbReference type="Gene3D" id="3.30.700.10">
    <property type="entry name" value="Glycoprotein, Type 4 Pilin"/>
    <property type="match status" value="1"/>
</dbReference>
<dbReference type="EMBL" id="MCHY01000008">
    <property type="protein sequence ID" value="RKD23889.1"/>
    <property type="molecule type" value="Genomic_DNA"/>
</dbReference>
<protein>
    <recommendedName>
        <fullName evidence="5">Prepilin-type N-terminal cleavage/methylation domain-containing protein</fullName>
    </recommendedName>
</protein>
<dbReference type="Proteomes" id="UP000284219">
    <property type="component" value="Unassembled WGS sequence"/>
</dbReference>
<evidence type="ECO:0000256" key="2">
    <source>
        <dbReference type="ARBA" id="ARBA00023287"/>
    </source>
</evidence>
<evidence type="ECO:0000313" key="4">
    <source>
        <dbReference type="Proteomes" id="UP000284219"/>
    </source>
</evidence>
<accession>A0A419SIW0</accession>
<dbReference type="GO" id="GO:0009986">
    <property type="term" value="C:cell surface"/>
    <property type="evidence" value="ECO:0007669"/>
    <property type="project" value="UniProtKB-SubCell"/>
</dbReference>